<evidence type="ECO:0000256" key="2">
    <source>
        <dbReference type="SAM" id="MobiDB-lite"/>
    </source>
</evidence>
<evidence type="ECO:0000256" key="1">
    <source>
        <dbReference type="SAM" id="Coils"/>
    </source>
</evidence>
<comment type="caution">
    <text evidence="3">The sequence shown here is derived from an EMBL/GenBank/DDBJ whole genome shotgun (WGS) entry which is preliminary data.</text>
</comment>
<feature type="compositionally biased region" description="Pro residues" evidence="2">
    <location>
        <begin position="187"/>
        <end position="197"/>
    </location>
</feature>
<keyword evidence="4" id="KW-1185">Reference proteome</keyword>
<keyword evidence="1" id="KW-0175">Coiled coil</keyword>
<reference evidence="3" key="2">
    <citation type="submission" date="2023-06" db="EMBL/GenBank/DDBJ databases">
        <authorList>
            <consortium name="Lawrence Berkeley National Laboratory"/>
            <person name="Mondo S.J."/>
            <person name="Hensen N."/>
            <person name="Bonometti L."/>
            <person name="Westerberg I."/>
            <person name="Brannstrom I.O."/>
            <person name="Guillou S."/>
            <person name="Cros-Aarteil S."/>
            <person name="Calhoun S."/>
            <person name="Haridas S."/>
            <person name="Kuo A."/>
            <person name="Pangilinan J."/>
            <person name="Riley R."/>
            <person name="Labutti K."/>
            <person name="Andreopoulos B."/>
            <person name="Lipzen A."/>
            <person name="Chen C."/>
            <person name="Yanf M."/>
            <person name="Daum C."/>
            <person name="Ng V."/>
            <person name="Clum A."/>
            <person name="Steindorff A."/>
            <person name="Ohm R."/>
            <person name="Martin F."/>
            <person name="Silar P."/>
            <person name="Natvig D."/>
            <person name="Lalanne C."/>
            <person name="Gautier V."/>
            <person name="Ament-Velasquez S.L."/>
            <person name="Kruys A."/>
            <person name="Hutchinson M.I."/>
            <person name="Powell A.J."/>
            <person name="Barry K."/>
            <person name="Miller A.N."/>
            <person name="Grigoriev I.V."/>
            <person name="Debuchy R."/>
            <person name="Gladieux P."/>
            <person name="Thoren M.H."/>
            <person name="Johannesson H."/>
        </authorList>
    </citation>
    <scope>NUCLEOTIDE SEQUENCE</scope>
    <source>
        <strain evidence="3">CBS 626.80</strain>
    </source>
</reference>
<reference evidence="3" key="1">
    <citation type="journal article" date="2023" name="Mol. Phylogenet. Evol.">
        <title>Genome-scale phylogeny and comparative genomics of the fungal order Sordariales.</title>
        <authorList>
            <person name="Hensen N."/>
            <person name="Bonometti L."/>
            <person name="Westerberg I."/>
            <person name="Brannstrom I.O."/>
            <person name="Guillou S."/>
            <person name="Cros-Aarteil S."/>
            <person name="Calhoun S."/>
            <person name="Haridas S."/>
            <person name="Kuo A."/>
            <person name="Mondo S."/>
            <person name="Pangilinan J."/>
            <person name="Riley R."/>
            <person name="LaButti K."/>
            <person name="Andreopoulos B."/>
            <person name="Lipzen A."/>
            <person name="Chen C."/>
            <person name="Yan M."/>
            <person name="Daum C."/>
            <person name="Ng V."/>
            <person name="Clum A."/>
            <person name="Steindorff A."/>
            <person name="Ohm R.A."/>
            <person name="Martin F."/>
            <person name="Silar P."/>
            <person name="Natvig D.O."/>
            <person name="Lalanne C."/>
            <person name="Gautier V."/>
            <person name="Ament-Velasquez S.L."/>
            <person name="Kruys A."/>
            <person name="Hutchinson M.I."/>
            <person name="Powell A.J."/>
            <person name="Barry K."/>
            <person name="Miller A.N."/>
            <person name="Grigoriev I.V."/>
            <person name="Debuchy R."/>
            <person name="Gladieux P."/>
            <person name="Hiltunen Thoren M."/>
            <person name="Johannesson H."/>
        </authorList>
    </citation>
    <scope>NUCLEOTIDE SEQUENCE</scope>
    <source>
        <strain evidence="3">CBS 626.80</strain>
    </source>
</reference>
<name>A0AAN6SBB0_9PEZI</name>
<feature type="region of interest" description="Disordered" evidence="2">
    <location>
        <begin position="183"/>
        <end position="210"/>
    </location>
</feature>
<evidence type="ECO:0000313" key="3">
    <source>
        <dbReference type="EMBL" id="KAK3947345.1"/>
    </source>
</evidence>
<protein>
    <submittedName>
        <fullName evidence="3">Uncharacterized protein</fullName>
    </submittedName>
</protein>
<proteinExistence type="predicted"/>
<dbReference type="AlphaFoldDB" id="A0AAN6SBB0"/>
<evidence type="ECO:0000313" key="4">
    <source>
        <dbReference type="Proteomes" id="UP001303222"/>
    </source>
</evidence>
<gene>
    <name evidence="3" type="ORF">QBC32DRAFT_384649</name>
</gene>
<feature type="coiled-coil region" evidence="1">
    <location>
        <begin position="20"/>
        <end position="83"/>
    </location>
</feature>
<dbReference type="EMBL" id="MU859368">
    <property type="protein sequence ID" value="KAK3947345.1"/>
    <property type="molecule type" value="Genomic_DNA"/>
</dbReference>
<feature type="region of interest" description="Disordered" evidence="2">
    <location>
        <begin position="280"/>
        <end position="301"/>
    </location>
</feature>
<accession>A0AAN6SBB0</accession>
<organism evidence="3 4">
    <name type="scientific">Pseudoneurospora amorphoporcata</name>
    <dbReference type="NCBI Taxonomy" id="241081"/>
    <lineage>
        <taxon>Eukaryota</taxon>
        <taxon>Fungi</taxon>
        <taxon>Dikarya</taxon>
        <taxon>Ascomycota</taxon>
        <taxon>Pezizomycotina</taxon>
        <taxon>Sordariomycetes</taxon>
        <taxon>Sordariomycetidae</taxon>
        <taxon>Sordariales</taxon>
        <taxon>Sordariaceae</taxon>
        <taxon>Pseudoneurospora</taxon>
    </lineage>
</organism>
<sequence>MPQAHTDSPAVLEGAVKKIISDLEKHLKVQQEKLRVLYKEWNFWEAAGALLDFNQLEVSDLKIGEIQKQLIEAQIEQLKLENDLTHMTEFARQVFSQTALGFKTPSFPIPIPSANLFPFSAKYSHPTPPPKSYGQQMNQRRQDDFRYYLEHPEMLATMPGPVSSQVPNLNNSPALAPKLTLQHPQMPLTPPLTPPSPHSVHPPAQTSTSSIVEVSPITVPKAGTTQIPTQSDLFFIRRMTAYRESVYGSQKGIHPTDGKRNYRLDPHFWEKKENWDGTEDFWSKPSARKRGRMEDEDEALSPCSIPRKRVRAAGGM</sequence>
<dbReference type="Proteomes" id="UP001303222">
    <property type="component" value="Unassembled WGS sequence"/>
</dbReference>